<keyword evidence="5" id="KW-0503">Monooxygenase</keyword>
<dbReference type="Gene3D" id="3.10.450.50">
    <property type="match status" value="1"/>
</dbReference>
<keyword evidence="2" id="KW-0274">FAD</keyword>
<dbReference type="InterPro" id="IPR000595">
    <property type="entry name" value="cNMP-bd_dom"/>
</dbReference>
<dbReference type="InterPro" id="IPR036188">
    <property type="entry name" value="FAD/NAD-bd_sf"/>
</dbReference>
<dbReference type="Gene3D" id="3.50.50.60">
    <property type="entry name" value="FAD/NAD(P)-binding domain"/>
    <property type="match status" value="1"/>
</dbReference>
<dbReference type="AlphaFoldDB" id="A0A5C2SWA3"/>
<reference evidence="5" key="1">
    <citation type="journal article" date="2018" name="Genome Biol. Evol.">
        <title>Genomics and development of Lentinus tigrinus, a white-rot wood-decaying mushroom with dimorphic fruiting bodies.</title>
        <authorList>
            <person name="Wu B."/>
            <person name="Xu Z."/>
            <person name="Knudson A."/>
            <person name="Carlson A."/>
            <person name="Chen N."/>
            <person name="Kovaka S."/>
            <person name="LaButti K."/>
            <person name="Lipzen A."/>
            <person name="Pennachio C."/>
            <person name="Riley R."/>
            <person name="Schakwitz W."/>
            <person name="Umezawa K."/>
            <person name="Ohm R.A."/>
            <person name="Grigoriev I.V."/>
            <person name="Nagy L.G."/>
            <person name="Gibbons J."/>
            <person name="Hibbett D."/>
        </authorList>
    </citation>
    <scope>NUCLEOTIDE SEQUENCE [LARGE SCALE GENOMIC DNA]</scope>
    <source>
        <strain evidence="5">ALCF2SS1-6</strain>
    </source>
</reference>
<dbReference type="OrthoDB" id="74360at2759"/>
<dbReference type="PANTHER" id="PTHR43539">
    <property type="entry name" value="FLAVIN-BINDING MONOOXYGENASE-LIKE PROTEIN (AFU_ORTHOLOGUE AFUA_4G09220)"/>
    <property type="match status" value="1"/>
</dbReference>
<keyword evidence="1" id="KW-0285">Flavoprotein</keyword>
<gene>
    <name evidence="5" type="ORF">L227DRAFT_597035</name>
</gene>
<dbReference type="InterPro" id="IPR032710">
    <property type="entry name" value="NTF2-like_dom_sf"/>
</dbReference>
<keyword evidence="6" id="KW-1185">Reference proteome</keyword>
<organism evidence="5 6">
    <name type="scientific">Lentinus tigrinus ALCF2SS1-6</name>
    <dbReference type="NCBI Taxonomy" id="1328759"/>
    <lineage>
        <taxon>Eukaryota</taxon>
        <taxon>Fungi</taxon>
        <taxon>Dikarya</taxon>
        <taxon>Basidiomycota</taxon>
        <taxon>Agaricomycotina</taxon>
        <taxon>Agaricomycetes</taxon>
        <taxon>Polyporales</taxon>
        <taxon>Polyporaceae</taxon>
        <taxon>Lentinus</taxon>
    </lineage>
</organism>
<dbReference type="InterPro" id="IPR050982">
    <property type="entry name" value="Auxin_biosynth/cation_transpt"/>
</dbReference>
<dbReference type="Proteomes" id="UP000313359">
    <property type="component" value="Unassembled WGS sequence"/>
</dbReference>
<dbReference type="PANTHER" id="PTHR43539:SF68">
    <property type="entry name" value="FLAVIN-BINDING MONOOXYGENASE-LIKE PROTEIN (AFU_ORTHOLOGUE AFUA_4G09220)"/>
    <property type="match status" value="1"/>
</dbReference>
<dbReference type="GO" id="GO:0050661">
    <property type="term" value="F:NADP binding"/>
    <property type="evidence" value="ECO:0007669"/>
    <property type="project" value="InterPro"/>
</dbReference>
<sequence>MTIDPHSIASSWLAAFASAVDAADIDALVGLFLPDGWLRDLLVSTWDNRSLEGREKIRDFLSSTLPAAQLTSIKLNETTYLIPRVTFIGQIQTSDVDFAFTFECARGHGQGYVRLLPDADGNHKAFTVLLMLSDLHGHEENRTLLLRDDLTGLPGRNMQNEFDEWVTHVETKPYALVVGAAQTGLQVAARFKQMNIPTLVIERNARPGDVWRKRYPSLTLHTPRRHHSLLYHSYPTNWPEYTGRDKLAGWLDQYAVSQDLVIWTSTTLQPHPKYDAEKHEWDVTVVRNGTEVKLRPAHIVLATGTLGAANIPDIPGQDVFRGTTLHSTVYDGPKPHVGKRVVVIGAGNSSIDICQDLVLHGAESVTMVQRSSTCVTSRDFISVFLREGWPEDIPLEVSDLRWASIPIGLQKKMSIASQDFMWESQKELHDKLRKGGVQLNMGPEGEGLYIMTLGRLGGFWQDKGGAELIADGRIKVKSGVSPDYFTEAGIVFNDGTELPADVVIYATGYVQIKESNRALFGDDVIERTKPVYGLDEEGELRGSYRPSGHPGLWFATGDFFISRFMSKILALQLKAIQLGLIEASA</sequence>
<evidence type="ECO:0000313" key="6">
    <source>
        <dbReference type="Proteomes" id="UP000313359"/>
    </source>
</evidence>
<proteinExistence type="predicted"/>
<dbReference type="Pfam" id="PF00743">
    <property type="entry name" value="FMO-like"/>
    <property type="match status" value="1"/>
</dbReference>
<evidence type="ECO:0000256" key="2">
    <source>
        <dbReference type="ARBA" id="ARBA00022827"/>
    </source>
</evidence>
<dbReference type="EMBL" id="ML122250">
    <property type="protein sequence ID" value="RPD67297.1"/>
    <property type="molecule type" value="Genomic_DNA"/>
</dbReference>
<dbReference type="SUPFAM" id="SSF51905">
    <property type="entry name" value="FAD/NAD(P)-binding domain"/>
    <property type="match status" value="2"/>
</dbReference>
<evidence type="ECO:0000256" key="1">
    <source>
        <dbReference type="ARBA" id="ARBA00022630"/>
    </source>
</evidence>
<dbReference type="SUPFAM" id="SSF54427">
    <property type="entry name" value="NTF2-like"/>
    <property type="match status" value="1"/>
</dbReference>
<feature type="domain" description="Cyclic nucleotide-binding" evidence="4">
    <location>
        <begin position="432"/>
        <end position="520"/>
    </location>
</feature>
<protein>
    <submittedName>
        <fullName evidence="5">Dimethylaniline monooxygenase (N-oxide-forming)</fullName>
    </submittedName>
</protein>
<evidence type="ECO:0000256" key="3">
    <source>
        <dbReference type="ARBA" id="ARBA00023002"/>
    </source>
</evidence>
<name>A0A5C2SWA3_9APHY</name>
<dbReference type="GO" id="GO:0050660">
    <property type="term" value="F:flavin adenine dinucleotide binding"/>
    <property type="evidence" value="ECO:0007669"/>
    <property type="project" value="InterPro"/>
</dbReference>
<evidence type="ECO:0000313" key="5">
    <source>
        <dbReference type="EMBL" id="RPD67297.1"/>
    </source>
</evidence>
<dbReference type="InterPro" id="IPR020946">
    <property type="entry name" value="Flavin_mOase-like"/>
</dbReference>
<keyword evidence="3" id="KW-0560">Oxidoreductase</keyword>
<accession>A0A5C2SWA3</accession>
<dbReference type="STRING" id="1328759.A0A5C2SWA3"/>
<dbReference type="GO" id="GO:0004499">
    <property type="term" value="F:N,N-dimethylaniline monooxygenase activity"/>
    <property type="evidence" value="ECO:0007669"/>
    <property type="project" value="InterPro"/>
</dbReference>
<evidence type="ECO:0000259" key="4">
    <source>
        <dbReference type="PROSITE" id="PS50042"/>
    </source>
</evidence>
<dbReference type="PROSITE" id="PS50042">
    <property type="entry name" value="CNMP_BINDING_3"/>
    <property type="match status" value="1"/>
</dbReference>